<feature type="compositionally biased region" description="Basic and acidic residues" evidence="3">
    <location>
        <begin position="174"/>
        <end position="203"/>
    </location>
</feature>
<keyword evidence="5" id="KW-1185">Reference proteome</keyword>
<accession>A0AAU9K1V3</accession>
<dbReference type="AlphaFoldDB" id="A0AAU9K1V3"/>
<evidence type="ECO:0000256" key="1">
    <source>
        <dbReference type="ARBA" id="ARBA00008315"/>
    </source>
</evidence>
<dbReference type="InterPro" id="IPR029488">
    <property type="entry name" value="Hmw/CFAP97"/>
</dbReference>
<feature type="region of interest" description="Disordered" evidence="3">
    <location>
        <begin position="1"/>
        <end position="60"/>
    </location>
</feature>
<evidence type="ECO:0000256" key="2">
    <source>
        <dbReference type="SAM" id="Coils"/>
    </source>
</evidence>
<dbReference type="PANTHER" id="PTHR23035:SF2">
    <property type="entry name" value="KIAA1430 HOMOLOGUE"/>
    <property type="match status" value="1"/>
</dbReference>
<reference evidence="4" key="1">
    <citation type="submission" date="2021-09" db="EMBL/GenBank/DDBJ databases">
        <authorList>
            <consortium name="AG Swart"/>
            <person name="Singh M."/>
            <person name="Singh A."/>
            <person name="Seah K."/>
            <person name="Emmerich C."/>
        </authorList>
    </citation>
    <scope>NUCLEOTIDE SEQUENCE</scope>
    <source>
        <strain evidence="4">ATCC30299</strain>
    </source>
</reference>
<evidence type="ECO:0000256" key="3">
    <source>
        <dbReference type="SAM" id="MobiDB-lite"/>
    </source>
</evidence>
<feature type="region of interest" description="Disordered" evidence="3">
    <location>
        <begin position="161"/>
        <end position="260"/>
    </location>
</feature>
<dbReference type="Pfam" id="PF13879">
    <property type="entry name" value="Hmw_CFAP97"/>
    <property type="match status" value="1"/>
</dbReference>
<proteinExistence type="inferred from homology"/>
<feature type="compositionally biased region" description="Polar residues" evidence="3">
    <location>
        <begin position="33"/>
        <end position="48"/>
    </location>
</feature>
<dbReference type="EMBL" id="CAJZBQ010000053">
    <property type="protein sequence ID" value="CAG9331995.1"/>
    <property type="molecule type" value="Genomic_DNA"/>
</dbReference>
<comment type="similarity">
    <text evidence="1">Belongs to the CFAP97 family.</text>
</comment>
<protein>
    <submittedName>
        <fullName evidence="4">Uncharacterized protein</fullName>
    </submittedName>
</protein>
<evidence type="ECO:0000313" key="4">
    <source>
        <dbReference type="EMBL" id="CAG9331995.1"/>
    </source>
</evidence>
<feature type="compositionally biased region" description="Basic and acidic residues" evidence="3">
    <location>
        <begin position="9"/>
        <end position="32"/>
    </location>
</feature>
<dbReference type="InterPro" id="IPR038791">
    <property type="entry name" value="Cfap97/Hemingway"/>
</dbReference>
<sequence>MQSQWIEAKISDTWDHDQATKRHKDRLNEIKNKSSNRIDNSPPTTRQIMQHKAKSQSSLDLKKCREIDRENEKIMTRISQIITDKRYNFSFNPAAGPNTLNSVKRKREAEKIAVENEKLIKKIQDLQSNLNKKKLLGDYQNFVKYSQQMSKYWNKKKSYPKFEGKPNRLPPLENLDKNTHNYSPDVKKGLKRYASEKSFKLRQSEATPKGVKSEIQSANREQEIIKEIDKENLKESDKNKENEQVIANSDEKQEEGNGLV</sequence>
<keyword evidence="2" id="KW-0175">Coiled coil</keyword>
<name>A0AAU9K1V3_9CILI</name>
<evidence type="ECO:0000313" key="5">
    <source>
        <dbReference type="Proteomes" id="UP001162131"/>
    </source>
</evidence>
<feature type="compositionally biased region" description="Basic and acidic residues" evidence="3">
    <location>
        <begin position="220"/>
        <end position="260"/>
    </location>
</feature>
<dbReference type="PANTHER" id="PTHR23035">
    <property type="entry name" value="CILIA- AND FLAGELLA-ASSOCIATED PROTEIN 97-RELATED"/>
    <property type="match status" value="1"/>
</dbReference>
<gene>
    <name evidence="4" type="ORF">BSTOLATCC_MIC54049</name>
</gene>
<organism evidence="4 5">
    <name type="scientific">Blepharisma stoltei</name>
    <dbReference type="NCBI Taxonomy" id="1481888"/>
    <lineage>
        <taxon>Eukaryota</taxon>
        <taxon>Sar</taxon>
        <taxon>Alveolata</taxon>
        <taxon>Ciliophora</taxon>
        <taxon>Postciliodesmatophora</taxon>
        <taxon>Heterotrichea</taxon>
        <taxon>Heterotrichida</taxon>
        <taxon>Blepharismidae</taxon>
        <taxon>Blepharisma</taxon>
    </lineage>
</organism>
<feature type="coiled-coil region" evidence="2">
    <location>
        <begin position="109"/>
        <end position="136"/>
    </location>
</feature>
<comment type="caution">
    <text evidence="4">The sequence shown here is derived from an EMBL/GenBank/DDBJ whole genome shotgun (WGS) entry which is preliminary data.</text>
</comment>
<dbReference type="Proteomes" id="UP001162131">
    <property type="component" value="Unassembled WGS sequence"/>
</dbReference>